<dbReference type="PANTHER" id="PTHR21716">
    <property type="entry name" value="TRANSMEMBRANE PROTEIN"/>
    <property type="match status" value="1"/>
</dbReference>
<keyword evidence="4 6" id="KW-1133">Transmembrane helix</keyword>
<proteinExistence type="inferred from homology"/>
<accession>A0A6A8MEJ1</accession>
<organism evidence="7 8">
    <name type="scientific">Lactobacillus porci</name>
    <dbReference type="NCBI Taxonomy" id="2012477"/>
    <lineage>
        <taxon>Bacteria</taxon>
        <taxon>Bacillati</taxon>
        <taxon>Bacillota</taxon>
        <taxon>Bacilli</taxon>
        <taxon>Lactobacillales</taxon>
        <taxon>Lactobacillaceae</taxon>
        <taxon>Lactobacillus</taxon>
    </lineage>
</organism>
<dbReference type="Proteomes" id="UP000438120">
    <property type="component" value="Unassembled WGS sequence"/>
</dbReference>
<comment type="subcellular location">
    <subcellularLocation>
        <location evidence="1">Membrane</location>
        <topology evidence="1">Multi-pass membrane protein</topology>
    </subcellularLocation>
</comment>
<evidence type="ECO:0000256" key="2">
    <source>
        <dbReference type="ARBA" id="ARBA00009773"/>
    </source>
</evidence>
<protein>
    <submittedName>
        <fullName evidence="7">AI-2E family transporter</fullName>
    </submittedName>
</protein>
<feature type="transmembrane region" description="Helical" evidence="6">
    <location>
        <begin position="200"/>
        <end position="225"/>
    </location>
</feature>
<dbReference type="OrthoDB" id="9772136at2"/>
<comment type="similarity">
    <text evidence="2">Belongs to the autoinducer-2 exporter (AI-2E) (TC 2.A.86) family.</text>
</comment>
<evidence type="ECO:0000256" key="3">
    <source>
        <dbReference type="ARBA" id="ARBA00022692"/>
    </source>
</evidence>
<sequence>MEGSLWQKFIKNVHLRRTVVLVLTVLALYYVRAMMNTILLTFIFTYLIVHLVRFVQARFNKVHVSEKLVVILTYVILLALLYLGLRYYVPVLIRQIYKMTNSVITFYQSDDMGWLMSQVHKYVPQKDMTTQLKNSLGAITGALKGFGSVAVSFLLALVLSFFYTIELKEMRNFSKSFLTSELFGCFFEDIYYFGKKFTNTFGVVLEAQFMIALCNTALTMVCLAIMKMPQVFALGLLVFICSLVPVAGVIISMIPLSIVAYSVGGYRYILYILIMILVLHTLETYVLNPKFMSSKTELPIFYTFVVLLLGEHFFGTWGLIVSVPIFTFFLDILGVKTIGNDSAEKGKQAKARIREIAKNRKN</sequence>
<evidence type="ECO:0000313" key="7">
    <source>
        <dbReference type="EMBL" id="MST87204.1"/>
    </source>
</evidence>
<evidence type="ECO:0000256" key="4">
    <source>
        <dbReference type="ARBA" id="ARBA00022989"/>
    </source>
</evidence>
<name>A0A6A8MEJ1_9LACO</name>
<feature type="transmembrane region" description="Helical" evidence="6">
    <location>
        <begin position="68"/>
        <end position="89"/>
    </location>
</feature>
<dbReference type="Pfam" id="PF01594">
    <property type="entry name" value="AI-2E_transport"/>
    <property type="match status" value="1"/>
</dbReference>
<feature type="transmembrane region" description="Helical" evidence="6">
    <location>
        <begin position="14"/>
        <end position="31"/>
    </location>
</feature>
<keyword evidence="5 6" id="KW-0472">Membrane</keyword>
<dbReference type="GO" id="GO:0016020">
    <property type="term" value="C:membrane"/>
    <property type="evidence" value="ECO:0007669"/>
    <property type="project" value="UniProtKB-SubCell"/>
</dbReference>
<evidence type="ECO:0000313" key="8">
    <source>
        <dbReference type="Proteomes" id="UP000438120"/>
    </source>
</evidence>
<feature type="transmembrane region" description="Helical" evidence="6">
    <location>
        <begin position="145"/>
        <end position="165"/>
    </location>
</feature>
<dbReference type="RefSeq" id="WP_154548769.1">
    <property type="nucleotide sequence ID" value="NZ_VUMX01000014.1"/>
</dbReference>
<feature type="transmembrane region" description="Helical" evidence="6">
    <location>
        <begin position="232"/>
        <end position="256"/>
    </location>
</feature>
<evidence type="ECO:0000256" key="6">
    <source>
        <dbReference type="SAM" id="Phobius"/>
    </source>
</evidence>
<evidence type="ECO:0000256" key="5">
    <source>
        <dbReference type="ARBA" id="ARBA00023136"/>
    </source>
</evidence>
<dbReference type="EMBL" id="VUMX01000014">
    <property type="protein sequence ID" value="MST87204.1"/>
    <property type="molecule type" value="Genomic_DNA"/>
</dbReference>
<feature type="transmembrane region" description="Helical" evidence="6">
    <location>
        <begin position="268"/>
        <end position="288"/>
    </location>
</feature>
<dbReference type="PANTHER" id="PTHR21716:SF62">
    <property type="entry name" value="TRANSPORT PROTEIN YDBI-RELATED"/>
    <property type="match status" value="1"/>
</dbReference>
<keyword evidence="8" id="KW-1185">Reference proteome</keyword>
<dbReference type="GO" id="GO:0055085">
    <property type="term" value="P:transmembrane transport"/>
    <property type="evidence" value="ECO:0007669"/>
    <property type="project" value="TreeGrafter"/>
</dbReference>
<gene>
    <name evidence="7" type="ORF">FYJ62_06035</name>
</gene>
<keyword evidence="3 6" id="KW-0812">Transmembrane</keyword>
<reference evidence="7 8" key="1">
    <citation type="submission" date="2019-08" db="EMBL/GenBank/DDBJ databases">
        <title>In-depth cultivation of the pig gut microbiome towards novel bacterial diversity and tailored functional studies.</title>
        <authorList>
            <person name="Wylensek D."/>
            <person name="Hitch T.C.A."/>
            <person name="Clavel T."/>
        </authorList>
    </citation>
    <scope>NUCLEOTIDE SEQUENCE [LARGE SCALE GENOMIC DNA]</scope>
    <source>
        <strain evidence="7 8">Bifido-178-WT-2B</strain>
    </source>
</reference>
<dbReference type="AlphaFoldDB" id="A0A6A8MEJ1"/>
<dbReference type="InterPro" id="IPR002549">
    <property type="entry name" value="AI-2E-like"/>
</dbReference>
<feature type="transmembrane region" description="Helical" evidence="6">
    <location>
        <begin position="300"/>
        <end position="326"/>
    </location>
</feature>
<comment type="caution">
    <text evidence="7">The sequence shown here is derived from an EMBL/GenBank/DDBJ whole genome shotgun (WGS) entry which is preliminary data.</text>
</comment>
<evidence type="ECO:0000256" key="1">
    <source>
        <dbReference type="ARBA" id="ARBA00004141"/>
    </source>
</evidence>